<dbReference type="PROSITE" id="PS51352">
    <property type="entry name" value="THIOREDOXIN_2"/>
    <property type="match status" value="1"/>
</dbReference>
<dbReference type="InterPro" id="IPR039798">
    <property type="entry name" value="Sulfhydryl_oxidase"/>
</dbReference>
<dbReference type="InterPro" id="IPR017937">
    <property type="entry name" value="Thioredoxin_CS"/>
</dbReference>
<dbReference type="GO" id="GO:0016971">
    <property type="term" value="F:flavin-dependent sulfhydryl oxidase activity"/>
    <property type="evidence" value="ECO:0007669"/>
    <property type="project" value="InterPro"/>
</dbReference>
<gene>
    <name evidence="2" type="ORF">BLA29_010705</name>
</gene>
<protein>
    <recommendedName>
        <fullName evidence="1">Thioredoxin domain-containing protein</fullName>
    </recommendedName>
</protein>
<organism evidence="2 3">
    <name type="scientific">Euroglyphus maynei</name>
    <name type="common">Mayne's house dust mite</name>
    <dbReference type="NCBI Taxonomy" id="6958"/>
    <lineage>
        <taxon>Eukaryota</taxon>
        <taxon>Metazoa</taxon>
        <taxon>Ecdysozoa</taxon>
        <taxon>Arthropoda</taxon>
        <taxon>Chelicerata</taxon>
        <taxon>Arachnida</taxon>
        <taxon>Acari</taxon>
        <taxon>Acariformes</taxon>
        <taxon>Sarcoptiformes</taxon>
        <taxon>Astigmata</taxon>
        <taxon>Psoroptidia</taxon>
        <taxon>Analgoidea</taxon>
        <taxon>Pyroglyphidae</taxon>
        <taxon>Pyroglyphinae</taxon>
        <taxon>Euroglyphus</taxon>
    </lineage>
</organism>
<dbReference type="GO" id="GO:0003756">
    <property type="term" value="F:protein disulfide isomerase activity"/>
    <property type="evidence" value="ECO:0007669"/>
    <property type="project" value="TreeGrafter"/>
</dbReference>
<dbReference type="InterPro" id="IPR036249">
    <property type="entry name" value="Thioredoxin-like_sf"/>
</dbReference>
<sequence>FIVNQHNDGNRIQLIQFFNTYCGHCQAFAPLFKQFLRTTIHRWSNVVDFAVLDCANDLNTDACRHYNIQLYPTLRTFWLRPTLTDLGDDFPLNHWTSASDLRHSFIKWLSEQYERKSNEIPKHWPNFLPIKVENKEQLFEKLDINNDHRPVLIIVEKTGSLFGR</sequence>
<dbReference type="Proteomes" id="UP000194236">
    <property type="component" value="Unassembled WGS sequence"/>
</dbReference>
<evidence type="ECO:0000313" key="3">
    <source>
        <dbReference type="Proteomes" id="UP000194236"/>
    </source>
</evidence>
<comment type="caution">
    <text evidence="2">The sequence shown here is derived from an EMBL/GenBank/DDBJ whole genome shotgun (WGS) entry which is preliminary data.</text>
</comment>
<feature type="non-terminal residue" evidence="2">
    <location>
        <position position="164"/>
    </location>
</feature>
<evidence type="ECO:0000313" key="2">
    <source>
        <dbReference type="EMBL" id="OTF77415.1"/>
    </source>
</evidence>
<accession>A0A1Y3BE09</accession>
<dbReference type="GO" id="GO:0005615">
    <property type="term" value="C:extracellular space"/>
    <property type="evidence" value="ECO:0007669"/>
    <property type="project" value="TreeGrafter"/>
</dbReference>
<name>A0A1Y3BE09_EURMA</name>
<dbReference type="PANTHER" id="PTHR22897:SF8">
    <property type="entry name" value="SULFHYDRYL OXIDASE"/>
    <property type="match status" value="1"/>
</dbReference>
<dbReference type="InterPro" id="IPR013766">
    <property type="entry name" value="Thioredoxin_domain"/>
</dbReference>
<feature type="domain" description="Thioredoxin" evidence="1">
    <location>
        <begin position="1"/>
        <end position="111"/>
    </location>
</feature>
<dbReference type="SUPFAM" id="SSF52833">
    <property type="entry name" value="Thioredoxin-like"/>
    <property type="match status" value="1"/>
</dbReference>
<dbReference type="Gene3D" id="3.40.30.10">
    <property type="entry name" value="Glutaredoxin"/>
    <property type="match status" value="1"/>
</dbReference>
<proteinExistence type="predicted"/>
<evidence type="ECO:0000259" key="1">
    <source>
        <dbReference type="PROSITE" id="PS51352"/>
    </source>
</evidence>
<reference evidence="2 3" key="1">
    <citation type="submission" date="2017-03" db="EMBL/GenBank/DDBJ databases">
        <title>Genome Survey of Euroglyphus maynei.</title>
        <authorList>
            <person name="Arlian L.G."/>
            <person name="Morgan M.S."/>
            <person name="Rider S.D."/>
        </authorList>
    </citation>
    <scope>NUCLEOTIDE SEQUENCE [LARGE SCALE GENOMIC DNA]</scope>
    <source>
        <strain evidence="2">Arlian Lab</strain>
        <tissue evidence="2">Whole body</tissue>
    </source>
</reference>
<dbReference type="PANTHER" id="PTHR22897">
    <property type="entry name" value="QUIESCIN Q6-RELATED SULFHYDRYL OXIDASE"/>
    <property type="match status" value="1"/>
</dbReference>
<dbReference type="EMBL" id="MUJZ01032683">
    <property type="protein sequence ID" value="OTF77415.1"/>
    <property type="molecule type" value="Genomic_DNA"/>
</dbReference>
<dbReference type="GO" id="GO:0000139">
    <property type="term" value="C:Golgi membrane"/>
    <property type="evidence" value="ECO:0007669"/>
    <property type="project" value="TreeGrafter"/>
</dbReference>
<dbReference type="AlphaFoldDB" id="A0A1Y3BE09"/>
<dbReference type="PROSITE" id="PS00194">
    <property type="entry name" value="THIOREDOXIN_1"/>
    <property type="match status" value="1"/>
</dbReference>
<dbReference type="OrthoDB" id="59470at2759"/>
<feature type="non-terminal residue" evidence="2">
    <location>
        <position position="1"/>
    </location>
</feature>
<dbReference type="Pfam" id="PF00085">
    <property type="entry name" value="Thioredoxin"/>
    <property type="match status" value="1"/>
</dbReference>
<keyword evidence="3" id="KW-1185">Reference proteome</keyword>
<dbReference type="GO" id="GO:0006457">
    <property type="term" value="P:protein folding"/>
    <property type="evidence" value="ECO:0007669"/>
    <property type="project" value="TreeGrafter"/>
</dbReference>